<protein>
    <recommendedName>
        <fullName evidence="4">Oligosaccharide repeat unit polymerase</fullName>
    </recommendedName>
</protein>
<feature type="transmembrane region" description="Helical" evidence="1">
    <location>
        <begin position="446"/>
        <end position="463"/>
    </location>
</feature>
<dbReference type="Proteomes" id="UP000621266">
    <property type="component" value="Unassembled WGS sequence"/>
</dbReference>
<feature type="transmembrane region" description="Helical" evidence="1">
    <location>
        <begin position="193"/>
        <end position="213"/>
    </location>
</feature>
<feature type="transmembrane region" description="Helical" evidence="1">
    <location>
        <begin position="270"/>
        <end position="288"/>
    </location>
</feature>
<evidence type="ECO:0008006" key="4">
    <source>
        <dbReference type="Google" id="ProtNLM"/>
    </source>
</evidence>
<keyword evidence="3" id="KW-1185">Reference proteome</keyword>
<feature type="transmembrane region" description="Helical" evidence="1">
    <location>
        <begin position="247"/>
        <end position="263"/>
    </location>
</feature>
<keyword evidence="1" id="KW-0812">Transmembrane</keyword>
<feature type="transmembrane region" description="Helical" evidence="1">
    <location>
        <begin position="225"/>
        <end position="241"/>
    </location>
</feature>
<feature type="transmembrane region" description="Helical" evidence="1">
    <location>
        <begin position="33"/>
        <end position="56"/>
    </location>
</feature>
<reference evidence="2 3" key="1">
    <citation type="submission" date="2019-10" db="EMBL/GenBank/DDBJ databases">
        <title>Streptomyces tenebrisbrunneis sp.nov., an endogenous actinomycete isolated from of Lycium ruthenicum.</title>
        <authorList>
            <person name="Ma L."/>
        </authorList>
    </citation>
    <scope>NUCLEOTIDE SEQUENCE [LARGE SCALE GENOMIC DNA]</scope>
    <source>
        <strain evidence="2 3">TRM 66187</strain>
    </source>
</reference>
<dbReference type="EMBL" id="WHPN01000230">
    <property type="protein sequence ID" value="KAF4409357.1"/>
    <property type="molecule type" value="Genomic_DNA"/>
</dbReference>
<proteinExistence type="predicted"/>
<gene>
    <name evidence="2" type="ORF">GCU69_09455</name>
</gene>
<comment type="caution">
    <text evidence="2">The sequence shown here is derived from an EMBL/GenBank/DDBJ whole genome shotgun (WGS) entry which is preliminary data.</text>
</comment>
<feature type="transmembrane region" description="Helical" evidence="1">
    <location>
        <begin position="423"/>
        <end position="440"/>
    </location>
</feature>
<evidence type="ECO:0000313" key="3">
    <source>
        <dbReference type="Proteomes" id="UP000621266"/>
    </source>
</evidence>
<organism evidence="2 3">
    <name type="scientific">Streptomyces lycii</name>
    <dbReference type="NCBI Taxonomy" id="2654337"/>
    <lineage>
        <taxon>Bacteria</taxon>
        <taxon>Bacillati</taxon>
        <taxon>Actinomycetota</taxon>
        <taxon>Actinomycetes</taxon>
        <taxon>Kitasatosporales</taxon>
        <taxon>Streptomycetaceae</taxon>
        <taxon>Streptomyces</taxon>
    </lineage>
</organism>
<sequence>MLSRALAVPLVLGLVVLLPAVVAAQPGAGPPDAAYWLQLALTCYTGARLAAMVLAARRRLVQGAFWLFCYIAMGVAPLAQAVLGRTPTPVVGPRSDTVLAIALVLFGCVAFDVGALLARHRPSLRIRWTPKAASVGRRRLYLLILLAYACSAVFIVKLGGPAVFFTSREGISESIEAGTAAGAAAPQGNVGSAFLRGFGTVPALLALLILIRWLVTSRVPRRSPMVLLMLAGLVVVNAVVNNPVSNPRYWFLTVAFSILFTAFPRSPVMYRASLALGVVAALLLFPFMDRFRYDEDGYRPVQSSSFVEPLTLKDYDQIGMFANTITFVEAGAGHAYGRQLAGTTFFFVPRAVWDGKPEDSGVRVGEWMGMNNTNLSSPLWAELWLDFGSPGMIGGFLAVGYGCARADRRYTLRTVDDQRPGNITAIVVPLLAGYSFILLRGPLLQAAGRIGIALFCLALVTTFRSERRKLLR</sequence>
<feature type="transmembrane region" description="Helical" evidence="1">
    <location>
        <begin position="63"/>
        <end position="83"/>
    </location>
</feature>
<feature type="transmembrane region" description="Helical" evidence="1">
    <location>
        <begin position="98"/>
        <end position="119"/>
    </location>
</feature>
<evidence type="ECO:0000256" key="1">
    <source>
        <dbReference type="SAM" id="Phobius"/>
    </source>
</evidence>
<name>A0ABQ7FQ16_9ACTN</name>
<feature type="transmembrane region" description="Helical" evidence="1">
    <location>
        <begin position="383"/>
        <end position="403"/>
    </location>
</feature>
<accession>A0ABQ7FQ16</accession>
<keyword evidence="1" id="KW-1133">Transmembrane helix</keyword>
<feature type="transmembrane region" description="Helical" evidence="1">
    <location>
        <begin position="140"/>
        <end position="160"/>
    </location>
</feature>
<evidence type="ECO:0000313" key="2">
    <source>
        <dbReference type="EMBL" id="KAF4409357.1"/>
    </source>
</evidence>
<keyword evidence="1" id="KW-0472">Membrane</keyword>